<dbReference type="Proteomes" id="UP000019149">
    <property type="component" value="Unassembled WGS sequence"/>
</dbReference>
<dbReference type="KEGG" id="egl:EGR_01792"/>
<keyword evidence="2" id="KW-1185">Reference proteome</keyword>
<evidence type="ECO:0000313" key="2">
    <source>
        <dbReference type="Proteomes" id="UP000019149"/>
    </source>
</evidence>
<comment type="caution">
    <text evidence="1">The sequence shown here is derived from an EMBL/GenBank/DDBJ whole genome shotgun (WGS) entry which is preliminary data.</text>
</comment>
<protein>
    <submittedName>
        <fullName evidence="1">Uncharacterized protein</fullName>
    </submittedName>
</protein>
<proteinExistence type="predicted"/>
<organism evidence="1 2">
    <name type="scientific">Echinococcus granulosus</name>
    <name type="common">Hydatid tapeworm</name>
    <dbReference type="NCBI Taxonomy" id="6210"/>
    <lineage>
        <taxon>Eukaryota</taxon>
        <taxon>Metazoa</taxon>
        <taxon>Spiralia</taxon>
        <taxon>Lophotrochozoa</taxon>
        <taxon>Platyhelminthes</taxon>
        <taxon>Cestoda</taxon>
        <taxon>Eucestoda</taxon>
        <taxon>Cyclophyllidea</taxon>
        <taxon>Taeniidae</taxon>
        <taxon>Echinococcus</taxon>
        <taxon>Echinococcus granulosus group</taxon>
    </lineage>
</organism>
<dbReference type="AlphaFoldDB" id="W6URI1"/>
<name>W6URI1_ECHGR</name>
<dbReference type="RefSeq" id="XP_024354497.1">
    <property type="nucleotide sequence ID" value="XM_024491041.1"/>
</dbReference>
<dbReference type="EMBL" id="APAU02000007">
    <property type="protein sequence ID" value="EUB63301.1"/>
    <property type="molecule type" value="Genomic_DNA"/>
</dbReference>
<sequence length="170" mass="20101">MSRAELKFARIRFYSQIYLKQNNQKGVFKPTKTQQLNKIYDKISCRVIKIISIHSRVLLFPCINMIKSAFGVISGQFETQFIHSVHEDKLNSPFLSQEYRGFCFFVTRWFYSETEYFDLKFAEKRRPHERSMVETSNKHALSPVSKIGSVRKYPTQRSKANFTSLFCDKD</sequence>
<dbReference type="GeneID" id="36337507"/>
<accession>W6URI1</accession>
<reference evidence="1 2" key="1">
    <citation type="journal article" date="2013" name="Nat. Genet.">
        <title>The genome of the hydatid tapeworm Echinococcus granulosus.</title>
        <authorList>
            <person name="Zheng H."/>
            <person name="Zhang W."/>
            <person name="Zhang L."/>
            <person name="Zhang Z."/>
            <person name="Li J."/>
            <person name="Lu G."/>
            <person name="Zhu Y."/>
            <person name="Wang Y."/>
            <person name="Huang Y."/>
            <person name="Liu J."/>
            <person name="Kang H."/>
            <person name="Chen J."/>
            <person name="Wang L."/>
            <person name="Chen A."/>
            <person name="Yu S."/>
            <person name="Gao Z."/>
            <person name="Jin L."/>
            <person name="Gu W."/>
            <person name="Wang Z."/>
            <person name="Zhao L."/>
            <person name="Shi B."/>
            <person name="Wen H."/>
            <person name="Lin R."/>
            <person name="Jones M.K."/>
            <person name="Brejova B."/>
            <person name="Vinar T."/>
            <person name="Zhao G."/>
            <person name="McManus D.P."/>
            <person name="Chen Z."/>
            <person name="Zhou Y."/>
            <person name="Wang S."/>
        </authorList>
    </citation>
    <scope>NUCLEOTIDE SEQUENCE [LARGE SCALE GENOMIC DNA]</scope>
</reference>
<evidence type="ECO:0000313" key="1">
    <source>
        <dbReference type="EMBL" id="EUB63301.1"/>
    </source>
</evidence>
<gene>
    <name evidence="1" type="ORF">EGR_01792</name>
</gene>
<dbReference type="CTD" id="36337507"/>